<organism evidence="2 3">
    <name type="scientific">Vasconcelosia minhoensis LEGE 07310</name>
    <dbReference type="NCBI Taxonomy" id="915328"/>
    <lineage>
        <taxon>Bacteria</taxon>
        <taxon>Bacillati</taxon>
        <taxon>Cyanobacteriota</taxon>
        <taxon>Cyanophyceae</taxon>
        <taxon>Nodosilineales</taxon>
        <taxon>Cymatolegaceae</taxon>
        <taxon>Vasconcelosia</taxon>
        <taxon>Vasconcelosia minhoensis</taxon>
    </lineage>
</organism>
<gene>
    <name evidence="2" type="ORF">IQ241_11565</name>
</gene>
<sequence>MSTNDAESSKTTDSSDNGNRTRRKTANSSAKGETAAQGGLVKAEKHEIIELSDHTRVIESDSLPNHRPITVSGIEVVDTLSSAGRRPVMANSFEISTTDTLPGHRPVAVSRLKISDLDTLPGHRPIASNDIDEDPPTLMGYLD</sequence>
<accession>A0A8J7AXK5</accession>
<keyword evidence="3" id="KW-1185">Reference proteome</keyword>
<dbReference type="RefSeq" id="WP_193907216.1">
    <property type="nucleotide sequence ID" value="NZ_JADEXG010000023.1"/>
</dbReference>
<name>A0A8J7AXK5_9CYAN</name>
<proteinExistence type="predicted"/>
<dbReference type="AlphaFoldDB" id="A0A8J7AXK5"/>
<dbReference type="Proteomes" id="UP000636505">
    <property type="component" value="Unassembled WGS sequence"/>
</dbReference>
<feature type="region of interest" description="Disordered" evidence="1">
    <location>
        <begin position="1"/>
        <end position="43"/>
    </location>
</feature>
<protein>
    <submittedName>
        <fullName evidence="2">Uncharacterized protein</fullName>
    </submittedName>
</protein>
<evidence type="ECO:0000313" key="3">
    <source>
        <dbReference type="Proteomes" id="UP000636505"/>
    </source>
</evidence>
<evidence type="ECO:0000313" key="2">
    <source>
        <dbReference type="EMBL" id="MBE9077922.1"/>
    </source>
</evidence>
<evidence type="ECO:0000256" key="1">
    <source>
        <dbReference type="SAM" id="MobiDB-lite"/>
    </source>
</evidence>
<comment type="caution">
    <text evidence="2">The sequence shown here is derived from an EMBL/GenBank/DDBJ whole genome shotgun (WGS) entry which is preliminary data.</text>
</comment>
<feature type="region of interest" description="Disordered" evidence="1">
    <location>
        <begin position="123"/>
        <end position="143"/>
    </location>
</feature>
<dbReference type="EMBL" id="JADEXG010000023">
    <property type="protein sequence ID" value="MBE9077922.1"/>
    <property type="molecule type" value="Genomic_DNA"/>
</dbReference>
<feature type="compositionally biased region" description="Polar residues" evidence="1">
    <location>
        <begin position="1"/>
        <end position="18"/>
    </location>
</feature>
<reference evidence="2" key="1">
    <citation type="submission" date="2020-10" db="EMBL/GenBank/DDBJ databases">
        <authorList>
            <person name="Castelo-Branco R."/>
            <person name="Eusebio N."/>
            <person name="Adriana R."/>
            <person name="Vieira A."/>
            <person name="Brugerolle De Fraissinette N."/>
            <person name="Rezende De Castro R."/>
            <person name="Schneider M.P."/>
            <person name="Vasconcelos V."/>
            <person name="Leao P.N."/>
        </authorList>
    </citation>
    <scope>NUCLEOTIDE SEQUENCE</scope>
    <source>
        <strain evidence="2">LEGE 07310</strain>
    </source>
</reference>